<evidence type="ECO:0000259" key="10">
    <source>
        <dbReference type="PROSITE" id="PS50089"/>
    </source>
</evidence>
<evidence type="ECO:0000256" key="8">
    <source>
        <dbReference type="ARBA" id="ARBA00022833"/>
    </source>
</evidence>
<reference evidence="12 13" key="1">
    <citation type="submission" date="2022-05" db="EMBL/GenBank/DDBJ databases">
        <authorList>
            <consortium name="Genoscope - CEA"/>
            <person name="William W."/>
        </authorList>
    </citation>
    <scope>NUCLEOTIDE SEQUENCE [LARGE SCALE GENOMIC DNA]</scope>
</reference>
<evidence type="ECO:0000259" key="11">
    <source>
        <dbReference type="PROSITE" id="PS51873"/>
    </source>
</evidence>
<feature type="domain" description="RING-type" evidence="10">
    <location>
        <begin position="544"/>
        <end position="599"/>
    </location>
</feature>
<evidence type="ECO:0000256" key="1">
    <source>
        <dbReference type="ARBA" id="ARBA00001798"/>
    </source>
</evidence>
<dbReference type="InterPro" id="IPR044066">
    <property type="entry name" value="TRIAD_supradom"/>
</dbReference>
<dbReference type="Gene3D" id="1.20.120.1750">
    <property type="match status" value="1"/>
</dbReference>
<evidence type="ECO:0000256" key="4">
    <source>
        <dbReference type="ARBA" id="ARBA00022723"/>
    </source>
</evidence>
<accession>A0ABN8PWM2</accession>
<evidence type="ECO:0000256" key="7">
    <source>
        <dbReference type="ARBA" id="ARBA00022786"/>
    </source>
</evidence>
<dbReference type="PROSITE" id="PS51873">
    <property type="entry name" value="TRIAD"/>
    <property type="match status" value="1"/>
</dbReference>
<evidence type="ECO:0000256" key="3">
    <source>
        <dbReference type="ARBA" id="ARBA00022679"/>
    </source>
</evidence>
<dbReference type="PROSITE" id="PS50089">
    <property type="entry name" value="ZF_RING_2"/>
    <property type="match status" value="1"/>
</dbReference>
<organism evidence="12 13">
    <name type="scientific">Porites evermanni</name>
    <dbReference type="NCBI Taxonomy" id="104178"/>
    <lineage>
        <taxon>Eukaryota</taxon>
        <taxon>Metazoa</taxon>
        <taxon>Cnidaria</taxon>
        <taxon>Anthozoa</taxon>
        <taxon>Hexacorallia</taxon>
        <taxon>Scleractinia</taxon>
        <taxon>Fungiina</taxon>
        <taxon>Poritidae</taxon>
        <taxon>Porites</taxon>
    </lineage>
</organism>
<keyword evidence="5" id="KW-0677">Repeat</keyword>
<evidence type="ECO:0000256" key="6">
    <source>
        <dbReference type="ARBA" id="ARBA00022771"/>
    </source>
</evidence>
<evidence type="ECO:0000256" key="2">
    <source>
        <dbReference type="ARBA" id="ARBA00012251"/>
    </source>
</evidence>
<keyword evidence="7" id="KW-0833">Ubl conjugation pathway</keyword>
<dbReference type="PANTHER" id="PTHR11685">
    <property type="entry name" value="RBR FAMILY RING FINGER AND IBR DOMAIN-CONTAINING"/>
    <property type="match status" value="1"/>
</dbReference>
<dbReference type="Gene3D" id="3.30.40.10">
    <property type="entry name" value="Zinc/RING finger domain, C3HC4 (zinc finger)"/>
    <property type="match status" value="1"/>
</dbReference>
<dbReference type="SUPFAM" id="SSF57850">
    <property type="entry name" value="RING/U-box"/>
    <property type="match status" value="3"/>
</dbReference>
<dbReference type="Proteomes" id="UP001159427">
    <property type="component" value="Unassembled WGS sequence"/>
</dbReference>
<evidence type="ECO:0000313" key="13">
    <source>
        <dbReference type="Proteomes" id="UP001159427"/>
    </source>
</evidence>
<dbReference type="InterPro" id="IPR031127">
    <property type="entry name" value="E3_UB_ligase_RBR"/>
</dbReference>
<evidence type="ECO:0000256" key="9">
    <source>
        <dbReference type="PROSITE-ProRule" id="PRU00175"/>
    </source>
</evidence>
<dbReference type="InterPro" id="IPR002867">
    <property type="entry name" value="IBR_dom"/>
</dbReference>
<dbReference type="Pfam" id="PF01485">
    <property type="entry name" value="IBR"/>
    <property type="match status" value="1"/>
</dbReference>
<keyword evidence="3" id="KW-0808">Transferase</keyword>
<dbReference type="SMART" id="SM00647">
    <property type="entry name" value="IBR"/>
    <property type="match status" value="2"/>
</dbReference>
<name>A0ABN8PWM2_9CNID</name>
<evidence type="ECO:0000313" key="12">
    <source>
        <dbReference type="EMBL" id="CAH3149739.1"/>
    </source>
</evidence>
<keyword evidence="6 9" id="KW-0863">Zinc-finger</keyword>
<comment type="caution">
    <text evidence="12">The sequence shown here is derived from an EMBL/GenBank/DDBJ whole genome shotgun (WGS) entry which is preliminary data.</text>
</comment>
<sequence length="950" mass="107807">MVWKETCKFGIHTGRTLRKPWETVSSGDRGFLTKTVANTNINFTDKDINRYLSKFHVQDGLDDEEVAKQSRNHRRWGFGRGFSDDSVLYAIGKRKRWLLPGILTKEISEDYDSENDYKAVLVERLSVNCSLFGPSPLLRRGDCKAVVEGEEIRKPKRRKFAHVGDLRKETNKTEIVYEVNHTEPSLIWPSFIQHNGKWRESRPGKAQCKTKGKKNKRRTWGGYKKFELRRQECEYQQRKTFDCNVDKDMREKKWSESHEQSSKIHEHNLNFDIESYITKSPTVTSNCRKNVKKYMRITSNKNERISKVNPASSHAVNLHGKGSVIYVDPPTPQHGYHDNSNTADFDSDSAGLTAPLKVERIVPRKAVSTSVDIDSEKLEPQKMHEQFGDTYQEGSSLPRRFSICPTNQPSKFVFTCQPHNADDIGFATENVTVTVVSDELPSKQSQDCEEFLCNCFGISLQASVTGEKSRSYEINTADHNPGSKTRVALMSFDLLCDINKWSCKVSSPSLAVANNLLGNHGNIQTSDPMTSEDNSAIIPDAVLCEICCSEFYHDPSNETVPFGISCTALKSCAHWFCNECWKSYLSAEINQGKITIKCPSSDCDSSVDDTTIMALLPERFLQFSTMRQEKYVETSTSWKWCPGDKCKLAVMATQATKTQDGIVPMPVSCSCGQNWCFGCQSEPHWPASCADAAIFHTKTETYAKLVRNNTGGITSVNVKKCPHCSYPIEKNHGCPHMSCIMCTGEFCWTCLGHWDKHGWGGDCSKQLKEEEEVELIDDVGSTRFNYHSRVAIAHRIKRAAPVLYTKYRMVKKLQESLEREHLESTVKSVTSATSLFLSLYSAHDVPKYLKASADLKFQVHLVIEGVSILMAVSKTKSYHGSLRRRISTLLFIVDRLEVIANGRHFCTDMDKIRFQRLFDAGKHCIDCIRKLCIKIYNKSKFLHVVCNNDR</sequence>
<keyword evidence="4" id="KW-0479">Metal-binding</keyword>
<proteinExistence type="predicted"/>
<dbReference type="EC" id="2.3.2.31" evidence="2"/>
<dbReference type="EMBL" id="CALNXI010000977">
    <property type="protein sequence ID" value="CAH3149739.1"/>
    <property type="molecule type" value="Genomic_DNA"/>
</dbReference>
<keyword evidence="13" id="KW-1185">Reference proteome</keyword>
<gene>
    <name evidence="12" type="ORF">PEVE_00045022</name>
</gene>
<dbReference type="InterPro" id="IPR013083">
    <property type="entry name" value="Znf_RING/FYVE/PHD"/>
</dbReference>
<comment type="catalytic activity">
    <reaction evidence="1">
        <text>[E2 ubiquitin-conjugating enzyme]-S-ubiquitinyl-L-cysteine + [acceptor protein]-L-lysine = [E2 ubiquitin-conjugating enzyme]-L-cysteine + [acceptor protein]-N(6)-ubiquitinyl-L-lysine.</text>
        <dbReference type="EC" id="2.3.2.31"/>
    </reaction>
</comment>
<dbReference type="InterPro" id="IPR001841">
    <property type="entry name" value="Znf_RING"/>
</dbReference>
<evidence type="ECO:0000256" key="5">
    <source>
        <dbReference type="ARBA" id="ARBA00022737"/>
    </source>
</evidence>
<keyword evidence="8" id="KW-0862">Zinc</keyword>
<feature type="domain" description="RING-type" evidence="11">
    <location>
        <begin position="540"/>
        <end position="767"/>
    </location>
</feature>
<dbReference type="Pfam" id="PF22191">
    <property type="entry name" value="IBR_1"/>
    <property type="match status" value="1"/>
</dbReference>
<protein>
    <recommendedName>
        <fullName evidence="2">RBR-type E3 ubiquitin transferase</fullName>
        <ecNumber evidence="2">2.3.2.31</ecNumber>
    </recommendedName>
</protein>